<dbReference type="InParanoid" id="T1EYD8"/>
<evidence type="ECO:0000256" key="3">
    <source>
        <dbReference type="ARBA" id="ARBA00022692"/>
    </source>
</evidence>
<dbReference type="PANTHER" id="PTHR22730:SF1">
    <property type="entry name" value="PROMININ-LIKE PROTEIN"/>
    <property type="match status" value="1"/>
</dbReference>
<evidence type="ECO:0000256" key="1">
    <source>
        <dbReference type="ARBA" id="ARBA00004141"/>
    </source>
</evidence>
<feature type="transmembrane region" description="Helical" evidence="8">
    <location>
        <begin position="52"/>
        <end position="74"/>
    </location>
</feature>
<gene>
    <name evidence="10" type="primary">20201588</name>
    <name evidence="9" type="ORF">HELRODRAFT_166697</name>
</gene>
<comment type="subcellular location">
    <subcellularLocation>
        <location evidence="1">Membrane</location>
        <topology evidence="1">Multi-pass membrane protein</topology>
    </subcellularLocation>
</comment>
<keyword evidence="11" id="KW-1185">Reference proteome</keyword>
<reference evidence="10" key="3">
    <citation type="submission" date="2015-06" db="UniProtKB">
        <authorList>
            <consortium name="EnsemblMetazoa"/>
        </authorList>
    </citation>
    <scope>IDENTIFICATION</scope>
</reference>
<evidence type="ECO:0000256" key="7">
    <source>
        <dbReference type="SAM" id="MobiDB-lite"/>
    </source>
</evidence>
<evidence type="ECO:0000313" key="9">
    <source>
        <dbReference type="EMBL" id="ESO11682.1"/>
    </source>
</evidence>
<protein>
    <submittedName>
        <fullName evidence="9 10">Uncharacterized protein</fullName>
    </submittedName>
</protein>
<evidence type="ECO:0000256" key="6">
    <source>
        <dbReference type="ARBA" id="ARBA00023180"/>
    </source>
</evidence>
<dbReference type="AlphaFoldDB" id="T1EYD8"/>
<dbReference type="EMBL" id="KB095812">
    <property type="protein sequence ID" value="ESO11682.1"/>
    <property type="molecule type" value="Genomic_DNA"/>
</dbReference>
<dbReference type="EMBL" id="AMQM01002525">
    <property type="status" value="NOT_ANNOTATED_CDS"/>
    <property type="molecule type" value="Genomic_DNA"/>
</dbReference>
<feature type="compositionally biased region" description="Polar residues" evidence="7">
    <location>
        <begin position="133"/>
        <end position="159"/>
    </location>
</feature>
<evidence type="ECO:0000256" key="5">
    <source>
        <dbReference type="ARBA" id="ARBA00023136"/>
    </source>
</evidence>
<dbReference type="Proteomes" id="UP000015101">
    <property type="component" value="Unassembled WGS sequence"/>
</dbReference>
<dbReference type="GO" id="GO:0016020">
    <property type="term" value="C:membrane"/>
    <property type="evidence" value="ECO:0007669"/>
    <property type="project" value="UniProtKB-SubCell"/>
</dbReference>
<dbReference type="PANTHER" id="PTHR22730">
    <property type="entry name" value="PROMININ PROM PROTEIN"/>
    <property type="match status" value="1"/>
</dbReference>
<dbReference type="Pfam" id="PF05478">
    <property type="entry name" value="Prominin"/>
    <property type="match status" value="1"/>
</dbReference>
<dbReference type="GeneID" id="20201588"/>
<feature type="region of interest" description="Disordered" evidence="7">
    <location>
        <begin position="111"/>
        <end position="206"/>
    </location>
</feature>
<dbReference type="CTD" id="20201588"/>
<evidence type="ECO:0000256" key="4">
    <source>
        <dbReference type="ARBA" id="ARBA00022989"/>
    </source>
</evidence>
<keyword evidence="5 8" id="KW-0472">Membrane</keyword>
<dbReference type="HOGENOM" id="CLU_1333213_0_0_1"/>
<accession>T1EYD8</accession>
<dbReference type="OrthoDB" id="6229420at2759"/>
<keyword evidence="4 8" id="KW-1133">Transmembrane helix</keyword>
<feature type="compositionally biased region" description="Polar residues" evidence="7">
    <location>
        <begin position="169"/>
        <end position="195"/>
    </location>
</feature>
<evidence type="ECO:0000313" key="10">
    <source>
        <dbReference type="EnsemblMetazoa" id="HelroP166697"/>
    </source>
</evidence>
<reference evidence="11" key="1">
    <citation type="submission" date="2012-12" db="EMBL/GenBank/DDBJ databases">
        <authorList>
            <person name="Hellsten U."/>
            <person name="Grimwood J."/>
            <person name="Chapman J.A."/>
            <person name="Shapiro H."/>
            <person name="Aerts A."/>
            <person name="Otillar R.P."/>
            <person name="Terry A.Y."/>
            <person name="Boore J.L."/>
            <person name="Simakov O."/>
            <person name="Marletaz F."/>
            <person name="Cho S.-J."/>
            <person name="Edsinger-Gonzales E."/>
            <person name="Havlak P."/>
            <person name="Kuo D.-H."/>
            <person name="Larsson T."/>
            <person name="Lv J."/>
            <person name="Arendt D."/>
            <person name="Savage R."/>
            <person name="Osoegawa K."/>
            <person name="de Jong P."/>
            <person name="Lindberg D.R."/>
            <person name="Seaver E.C."/>
            <person name="Weisblat D.A."/>
            <person name="Putnam N.H."/>
            <person name="Grigoriev I.V."/>
            <person name="Rokhsar D.S."/>
        </authorList>
    </citation>
    <scope>NUCLEOTIDE SEQUENCE</scope>
</reference>
<sequence>MQSVYMEKFNFLRNGLSKGSDILSVGKCRTLYDIFTAFIVSSCATTINPLNSFWFCLGSALVLFIPSMISGLWLGALITRQYGGVLDTYSIRYSKYPDLMPSTTNNASSLHYTKSDLSGKKTSAQRSRDSVTRKSTLHSLKSKTELSPSTKSDTVSPSSRESDADLLPSTKSKTISSPYSKGSVTKTFTSSVQNVTKDKDKSKRKK</sequence>
<organism evidence="10 11">
    <name type="scientific">Helobdella robusta</name>
    <name type="common">Californian leech</name>
    <dbReference type="NCBI Taxonomy" id="6412"/>
    <lineage>
        <taxon>Eukaryota</taxon>
        <taxon>Metazoa</taxon>
        <taxon>Spiralia</taxon>
        <taxon>Lophotrochozoa</taxon>
        <taxon>Annelida</taxon>
        <taxon>Clitellata</taxon>
        <taxon>Hirudinea</taxon>
        <taxon>Rhynchobdellida</taxon>
        <taxon>Glossiphoniidae</taxon>
        <taxon>Helobdella</taxon>
    </lineage>
</organism>
<feature type="compositionally biased region" description="Basic and acidic residues" evidence="7">
    <location>
        <begin position="196"/>
        <end position="206"/>
    </location>
</feature>
<name>T1EYD8_HELRO</name>
<keyword evidence="6" id="KW-0325">Glycoprotein</keyword>
<dbReference type="RefSeq" id="XP_009010170.1">
    <property type="nucleotide sequence ID" value="XM_009011922.1"/>
</dbReference>
<keyword evidence="3 8" id="KW-0812">Transmembrane</keyword>
<evidence type="ECO:0000256" key="2">
    <source>
        <dbReference type="ARBA" id="ARBA00006058"/>
    </source>
</evidence>
<dbReference type="EnsemblMetazoa" id="HelroT166697">
    <property type="protein sequence ID" value="HelroP166697"/>
    <property type="gene ID" value="HelroG166697"/>
</dbReference>
<evidence type="ECO:0000313" key="11">
    <source>
        <dbReference type="Proteomes" id="UP000015101"/>
    </source>
</evidence>
<dbReference type="InterPro" id="IPR008795">
    <property type="entry name" value="Prominin"/>
</dbReference>
<dbReference type="KEGG" id="hro:HELRODRAFT_166697"/>
<reference evidence="9 11" key="2">
    <citation type="journal article" date="2013" name="Nature">
        <title>Insights into bilaterian evolution from three spiralian genomes.</title>
        <authorList>
            <person name="Simakov O."/>
            <person name="Marletaz F."/>
            <person name="Cho S.J."/>
            <person name="Edsinger-Gonzales E."/>
            <person name="Havlak P."/>
            <person name="Hellsten U."/>
            <person name="Kuo D.H."/>
            <person name="Larsson T."/>
            <person name="Lv J."/>
            <person name="Arendt D."/>
            <person name="Savage R."/>
            <person name="Osoegawa K."/>
            <person name="de Jong P."/>
            <person name="Grimwood J."/>
            <person name="Chapman J.A."/>
            <person name="Shapiro H."/>
            <person name="Aerts A."/>
            <person name="Otillar R.P."/>
            <person name="Terry A.Y."/>
            <person name="Boore J.L."/>
            <person name="Grigoriev I.V."/>
            <person name="Lindberg D.R."/>
            <person name="Seaver E.C."/>
            <person name="Weisblat D.A."/>
            <person name="Putnam N.H."/>
            <person name="Rokhsar D.S."/>
        </authorList>
    </citation>
    <scope>NUCLEOTIDE SEQUENCE</scope>
</reference>
<comment type="similarity">
    <text evidence="2">Belongs to the prominin family.</text>
</comment>
<proteinExistence type="inferred from homology"/>
<evidence type="ECO:0000256" key="8">
    <source>
        <dbReference type="SAM" id="Phobius"/>
    </source>
</evidence>